<gene>
    <name evidence="11" type="ORF">BKA15_003669</name>
</gene>
<feature type="transmembrane region" description="Helical" evidence="9">
    <location>
        <begin position="129"/>
        <end position="149"/>
    </location>
</feature>
<keyword evidence="3" id="KW-0597">Phosphoprotein</keyword>
<comment type="caution">
    <text evidence="11">The sequence shown here is derived from an EMBL/GenBank/DDBJ whole genome shotgun (WGS) entry which is preliminary data.</text>
</comment>
<evidence type="ECO:0000256" key="6">
    <source>
        <dbReference type="ARBA" id="ARBA00022777"/>
    </source>
</evidence>
<protein>
    <recommendedName>
        <fullName evidence="2">histidine kinase</fullName>
        <ecNumber evidence="2">2.7.13.3</ecNumber>
    </recommendedName>
</protein>
<evidence type="ECO:0000256" key="9">
    <source>
        <dbReference type="SAM" id="Phobius"/>
    </source>
</evidence>
<keyword evidence="12" id="KW-1185">Reference proteome</keyword>
<evidence type="ECO:0000256" key="4">
    <source>
        <dbReference type="ARBA" id="ARBA00022679"/>
    </source>
</evidence>
<feature type="transmembrane region" description="Helical" evidence="9">
    <location>
        <begin position="155"/>
        <end position="174"/>
    </location>
</feature>
<organism evidence="11 12">
    <name type="scientific">Microlunatus parietis</name>
    <dbReference type="NCBI Taxonomy" id="682979"/>
    <lineage>
        <taxon>Bacteria</taxon>
        <taxon>Bacillati</taxon>
        <taxon>Actinomycetota</taxon>
        <taxon>Actinomycetes</taxon>
        <taxon>Propionibacteriales</taxon>
        <taxon>Propionibacteriaceae</taxon>
        <taxon>Microlunatus</taxon>
    </lineage>
</organism>
<dbReference type="Gene3D" id="1.20.5.1930">
    <property type="match status" value="1"/>
</dbReference>
<keyword evidence="7" id="KW-0067">ATP-binding</keyword>
<keyword evidence="9" id="KW-0812">Transmembrane</keyword>
<dbReference type="CDD" id="cd16917">
    <property type="entry name" value="HATPase_UhpB-NarQ-NarX-like"/>
    <property type="match status" value="1"/>
</dbReference>
<dbReference type="RefSeq" id="WP_179753078.1">
    <property type="nucleotide sequence ID" value="NZ_JACCBU010000001.1"/>
</dbReference>
<sequence>MTEQPGAWRRVTGGWRRLPGPAKDALLAGLLWLCVLLLPLLDTLSLSLADSLPAPTPVAVATHIGFATLLCAPLLVRRRFPVLSTAAIAAVMILAFVLRIPLFHGGLPVIVGFIAATSAAYYRTGWWRLLLAAIIACATLATGFIGRQVPTASDLFLLVSSTLLPVTLGWVLRLQRDRTRELIRLREITHRQARAEDHTRIAREVHDSVGHHLSSIRLRAVGALADPATPAAEPLRAIADTSAQALAEIRRLLGLLQADLADPPVPVADLQALAREASDRNRTVTVAIGPKVADAIPHDAFRIVQESVTNAVRHGAAGDVRISLEQLDSALIVTVIDNGAGRPGTPVKAGFGLAGMAQRVHRAGGTFVAGPREPHGWSVRAVLPPSGAPEFP</sequence>
<dbReference type="Gene3D" id="3.30.565.10">
    <property type="entry name" value="Histidine kinase-like ATPase, C-terminal domain"/>
    <property type="match status" value="1"/>
</dbReference>
<dbReference type="GO" id="GO:0046983">
    <property type="term" value="F:protein dimerization activity"/>
    <property type="evidence" value="ECO:0007669"/>
    <property type="project" value="InterPro"/>
</dbReference>
<dbReference type="GO" id="GO:0016020">
    <property type="term" value="C:membrane"/>
    <property type="evidence" value="ECO:0007669"/>
    <property type="project" value="InterPro"/>
</dbReference>
<proteinExistence type="predicted"/>
<dbReference type="InterPro" id="IPR011712">
    <property type="entry name" value="Sig_transdc_His_kin_sub3_dim/P"/>
</dbReference>
<dbReference type="PANTHER" id="PTHR24421">
    <property type="entry name" value="NITRATE/NITRITE SENSOR PROTEIN NARX-RELATED"/>
    <property type="match status" value="1"/>
</dbReference>
<dbReference type="EMBL" id="JACCBU010000001">
    <property type="protein sequence ID" value="NYE72340.1"/>
    <property type="molecule type" value="Genomic_DNA"/>
</dbReference>
<evidence type="ECO:0000256" key="1">
    <source>
        <dbReference type="ARBA" id="ARBA00000085"/>
    </source>
</evidence>
<evidence type="ECO:0000256" key="5">
    <source>
        <dbReference type="ARBA" id="ARBA00022741"/>
    </source>
</evidence>
<evidence type="ECO:0000313" key="12">
    <source>
        <dbReference type="Proteomes" id="UP000569914"/>
    </source>
</evidence>
<keyword evidence="9" id="KW-0472">Membrane</keyword>
<feature type="domain" description="Histidine kinase/HSP90-like ATPase" evidence="10">
    <location>
        <begin position="295"/>
        <end position="387"/>
    </location>
</feature>
<dbReference type="GO" id="GO:0000155">
    <property type="term" value="F:phosphorelay sensor kinase activity"/>
    <property type="evidence" value="ECO:0007669"/>
    <property type="project" value="InterPro"/>
</dbReference>
<evidence type="ECO:0000256" key="2">
    <source>
        <dbReference type="ARBA" id="ARBA00012438"/>
    </source>
</evidence>
<dbReference type="Pfam" id="PF02518">
    <property type="entry name" value="HATPase_c"/>
    <property type="match status" value="1"/>
</dbReference>
<keyword evidence="8" id="KW-0902">Two-component regulatory system</keyword>
<evidence type="ECO:0000256" key="8">
    <source>
        <dbReference type="ARBA" id="ARBA00023012"/>
    </source>
</evidence>
<feature type="transmembrane region" description="Helical" evidence="9">
    <location>
        <begin position="106"/>
        <end position="122"/>
    </location>
</feature>
<dbReference type="SMART" id="SM00387">
    <property type="entry name" value="HATPase_c"/>
    <property type="match status" value="1"/>
</dbReference>
<accession>A0A7Y9I931</accession>
<dbReference type="SUPFAM" id="SSF55874">
    <property type="entry name" value="ATPase domain of HSP90 chaperone/DNA topoisomerase II/histidine kinase"/>
    <property type="match status" value="1"/>
</dbReference>
<keyword evidence="6 11" id="KW-0418">Kinase</keyword>
<reference evidence="11 12" key="1">
    <citation type="submission" date="2020-07" db="EMBL/GenBank/DDBJ databases">
        <title>Sequencing the genomes of 1000 actinobacteria strains.</title>
        <authorList>
            <person name="Klenk H.-P."/>
        </authorList>
    </citation>
    <scope>NUCLEOTIDE SEQUENCE [LARGE SCALE GENOMIC DNA]</scope>
    <source>
        <strain evidence="11 12">DSM 22083</strain>
    </source>
</reference>
<dbReference type="InterPro" id="IPR050482">
    <property type="entry name" value="Sensor_HK_TwoCompSys"/>
</dbReference>
<dbReference type="InterPro" id="IPR036890">
    <property type="entry name" value="HATPase_C_sf"/>
</dbReference>
<keyword evidence="4" id="KW-0808">Transferase</keyword>
<dbReference type="GO" id="GO:0005524">
    <property type="term" value="F:ATP binding"/>
    <property type="evidence" value="ECO:0007669"/>
    <property type="project" value="UniProtKB-KW"/>
</dbReference>
<feature type="transmembrane region" description="Helical" evidence="9">
    <location>
        <begin position="82"/>
        <end position="100"/>
    </location>
</feature>
<dbReference type="Proteomes" id="UP000569914">
    <property type="component" value="Unassembled WGS sequence"/>
</dbReference>
<feature type="transmembrane region" description="Helical" evidence="9">
    <location>
        <begin position="25"/>
        <end position="48"/>
    </location>
</feature>
<dbReference type="Pfam" id="PF07730">
    <property type="entry name" value="HisKA_3"/>
    <property type="match status" value="1"/>
</dbReference>
<evidence type="ECO:0000256" key="3">
    <source>
        <dbReference type="ARBA" id="ARBA00022553"/>
    </source>
</evidence>
<dbReference type="AlphaFoldDB" id="A0A7Y9I931"/>
<keyword evidence="5" id="KW-0547">Nucleotide-binding</keyword>
<dbReference type="InterPro" id="IPR003594">
    <property type="entry name" value="HATPase_dom"/>
</dbReference>
<name>A0A7Y9I931_9ACTN</name>
<dbReference type="InterPro" id="IPR055558">
    <property type="entry name" value="DUF7134"/>
</dbReference>
<evidence type="ECO:0000259" key="10">
    <source>
        <dbReference type="SMART" id="SM00387"/>
    </source>
</evidence>
<comment type="catalytic activity">
    <reaction evidence="1">
        <text>ATP + protein L-histidine = ADP + protein N-phospho-L-histidine.</text>
        <dbReference type="EC" id="2.7.13.3"/>
    </reaction>
</comment>
<dbReference type="PANTHER" id="PTHR24421:SF10">
    <property type="entry name" value="NITRATE_NITRITE SENSOR PROTEIN NARQ"/>
    <property type="match status" value="1"/>
</dbReference>
<feature type="transmembrane region" description="Helical" evidence="9">
    <location>
        <begin position="54"/>
        <end position="75"/>
    </location>
</feature>
<evidence type="ECO:0000313" key="11">
    <source>
        <dbReference type="EMBL" id="NYE72340.1"/>
    </source>
</evidence>
<dbReference type="Pfam" id="PF23539">
    <property type="entry name" value="DUF7134"/>
    <property type="match status" value="1"/>
</dbReference>
<dbReference type="EC" id="2.7.13.3" evidence="2"/>
<evidence type="ECO:0000256" key="7">
    <source>
        <dbReference type="ARBA" id="ARBA00022840"/>
    </source>
</evidence>
<keyword evidence="9" id="KW-1133">Transmembrane helix</keyword>